<dbReference type="InterPro" id="IPR017487">
    <property type="entry name" value="PSII_PsbQ_cyanobac"/>
</dbReference>
<protein>
    <submittedName>
        <fullName evidence="5">Photosystem II protein PsbQ</fullName>
    </submittedName>
</protein>
<comment type="caution">
    <text evidence="5">The sequence shown here is derived from an EMBL/GenBank/DDBJ whole genome shotgun (WGS) entry which is preliminary data.</text>
</comment>
<dbReference type="NCBIfam" id="TIGR03042">
    <property type="entry name" value="PS_II_psbQ_bact"/>
    <property type="match status" value="1"/>
</dbReference>
<feature type="signal peptide" evidence="4">
    <location>
        <begin position="1"/>
        <end position="21"/>
    </location>
</feature>
<feature type="chain" id="PRO_5004658920" evidence="4">
    <location>
        <begin position="22"/>
        <end position="153"/>
    </location>
</feature>
<dbReference type="GO" id="GO:0005509">
    <property type="term" value="F:calcium ion binding"/>
    <property type="evidence" value="ECO:0007669"/>
    <property type="project" value="InterPro"/>
</dbReference>
<keyword evidence="3" id="KW-0472">Membrane</keyword>
<keyword evidence="2" id="KW-0793">Thylakoid</keyword>
<keyword evidence="4" id="KW-0732">Signal</keyword>
<dbReference type="AlphaFoldDB" id="U5D6J8"/>
<dbReference type="Pfam" id="PF05757">
    <property type="entry name" value="PsbQ"/>
    <property type="match status" value="1"/>
</dbReference>
<dbReference type="STRING" id="582515.KR51_00032270"/>
<reference evidence="5 6" key="1">
    <citation type="submission" date="2013-05" db="EMBL/GenBank/DDBJ databases">
        <title>Draft genome sequence of Rubidibacter lacunae KORDI 51-2.</title>
        <authorList>
            <person name="Choi D.H."/>
            <person name="Noh J.H."/>
            <person name="Kwon K.-K."/>
            <person name="Lee J.-H."/>
            <person name="Ryu J.-Y."/>
        </authorList>
    </citation>
    <scope>NUCLEOTIDE SEQUENCE [LARGE SCALE GENOMIC DNA]</scope>
    <source>
        <strain evidence="5 6">KORDI 51-2</strain>
    </source>
</reference>
<dbReference type="GO" id="GO:0019898">
    <property type="term" value="C:extrinsic component of membrane"/>
    <property type="evidence" value="ECO:0007669"/>
    <property type="project" value="InterPro"/>
</dbReference>
<evidence type="ECO:0000256" key="3">
    <source>
        <dbReference type="ARBA" id="ARBA00023136"/>
    </source>
</evidence>
<organism evidence="5 6">
    <name type="scientific">Rubidibacter lacunae KORDI 51-2</name>
    <dbReference type="NCBI Taxonomy" id="582515"/>
    <lineage>
        <taxon>Bacteria</taxon>
        <taxon>Bacillati</taxon>
        <taxon>Cyanobacteriota</taxon>
        <taxon>Cyanophyceae</taxon>
        <taxon>Oscillatoriophycideae</taxon>
        <taxon>Chroococcales</taxon>
        <taxon>Aphanothecaceae</taxon>
        <taxon>Rubidibacter</taxon>
    </lineage>
</organism>
<name>U5D6J8_9CHRO</name>
<accession>U5D6J8</accession>
<comment type="subcellular location">
    <subcellularLocation>
        <location evidence="1">Membrane</location>
    </subcellularLocation>
</comment>
<evidence type="ECO:0000256" key="4">
    <source>
        <dbReference type="SAM" id="SignalP"/>
    </source>
</evidence>
<dbReference type="InParanoid" id="U5D6J8"/>
<evidence type="ECO:0000256" key="2">
    <source>
        <dbReference type="ARBA" id="ARBA00023078"/>
    </source>
</evidence>
<sequence>MRSLQSLFSLTLILVSVFAVSCSGPSPLEPPTYTSDQLQSIALYRVPVDTARDRFNELNKLIGNRSWVDVDTFIHGPLGLLRRDMSVLTRTLLPDDLDAASDLTRKLFLDLERLDLAVDSRDYAAARGNFGAAIDDLDAYLDVLPSAPTKPAT</sequence>
<dbReference type="Gene3D" id="1.20.120.290">
    <property type="entry name" value="Oxygen-evolving enhancer protein 3 (PsbQ), four-helix up-down bundle"/>
    <property type="match status" value="1"/>
</dbReference>
<evidence type="ECO:0000313" key="5">
    <source>
        <dbReference type="EMBL" id="ERN40283.1"/>
    </source>
</evidence>
<evidence type="ECO:0000313" key="6">
    <source>
        <dbReference type="Proteomes" id="UP000016960"/>
    </source>
</evidence>
<dbReference type="InterPro" id="IPR008797">
    <property type="entry name" value="PSII_PsbQ"/>
</dbReference>
<keyword evidence="6" id="KW-1185">Reference proteome</keyword>
<dbReference type="EMBL" id="ASSJ01000079">
    <property type="protein sequence ID" value="ERN40283.1"/>
    <property type="molecule type" value="Genomic_DNA"/>
</dbReference>
<evidence type="ECO:0000256" key="1">
    <source>
        <dbReference type="ARBA" id="ARBA00004370"/>
    </source>
</evidence>
<dbReference type="GO" id="GO:0009654">
    <property type="term" value="C:photosystem II oxygen evolving complex"/>
    <property type="evidence" value="ECO:0007669"/>
    <property type="project" value="InterPro"/>
</dbReference>
<proteinExistence type="predicted"/>
<dbReference type="GO" id="GO:0015979">
    <property type="term" value="P:photosynthesis"/>
    <property type="evidence" value="ECO:0007669"/>
    <property type="project" value="InterPro"/>
</dbReference>
<dbReference type="Proteomes" id="UP000016960">
    <property type="component" value="Unassembled WGS sequence"/>
</dbReference>
<gene>
    <name evidence="5" type="ORF">KR51_00032270</name>
</gene>
<dbReference type="InterPro" id="IPR023222">
    <property type="entry name" value="PsbQ-like_dom_sf"/>
</dbReference>
<dbReference type="SUPFAM" id="SSF101112">
    <property type="entry name" value="Oxygen-evolving enhancer protein 3"/>
    <property type="match status" value="1"/>
</dbReference>
<dbReference type="eggNOG" id="ENOG5032TF7">
    <property type="taxonomic scope" value="Bacteria"/>
</dbReference>
<dbReference type="PROSITE" id="PS51257">
    <property type="entry name" value="PROKAR_LIPOPROTEIN"/>
    <property type="match status" value="1"/>
</dbReference>